<evidence type="ECO:0000313" key="3">
    <source>
        <dbReference type="EMBL" id="ATA80356.1"/>
    </source>
</evidence>
<dbReference type="InterPro" id="IPR006528">
    <property type="entry name" value="Phage_head_morphogenesis_dom"/>
</dbReference>
<organism evidence="3 4">
    <name type="scientific">Capnocytophaga sputigena</name>
    <dbReference type="NCBI Taxonomy" id="1019"/>
    <lineage>
        <taxon>Bacteria</taxon>
        <taxon>Pseudomonadati</taxon>
        <taxon>Bacteroidota</taxon>
        <taxon>Flavobacteriia</taxon>
        <taxon>Flavobacteriales</taxon>
        <taxon>Flavobacteriaceae</taxon>
        <taxon>Capnocytophaga</taxon>
    </lineage>
</organism>
<evidence type="ECO:0000313" key="4">
    <source>
        <dbReference type="Proteomes" id="UP000217334"/>
    </source>
</evidence>
<dbReference type="Pfam" id="PF06074">
    <property type="entry name" value="Portal_Mu"/>
    <property type="match status" value="1"/>
</dbReference>
<dbReference type="InterPro" id="IPR009279">
    <property type="entry name" value="Portal_Mu"/>
</dbReference>
<dbReference type="AlphaFoldDB" id="A0A250F8P5"/>
<gene>
    <name evidence="3" type="ORF">CGC59_12020</name>
</gene>
<accession>A0A250F8P5</accession>
<reference evidence="4" key="1">
    <citation type="submission" date="2017-06" db="EMBL/GenBank/DDBJ databases">
        <title>Capnocytophaga spp. assemblies.</title>
        <authorList>
            <person name="Gulvik C.A."/>
        </authorList>
    </citation>
    <scope>NUCLEOTIDE SEQUENCE [LARGE SCALE GENOMIC DNA]</scope>
    <source>
        <strain evidence="4">H4486</strain>
    </source>
</reference>
<dbReference type="EMBL" id="CP022383">
    <property type="protein sequence ID" value="ATA80356.1"/>
    <property type="molecule type" value="Genomic_DNA"/>
</dbReference>
<dbReference type="InterPro" id="IPR041110">
    <property type="entry name" value="PBECR2"/>
</dbReference>
<proteinExistence type="predicted"/>
<evidence type="ECO:0008006" key="5">
    <source>
        <dbReference type="Google" id="ProtNLM"/>
    </source>
</evidence>
<evidence type="ECO:0000259" key="2">
    <source>
        <dbReference type="Pfam" id="PF18810"/>
    </source>
</evidence>
<dbReference type="Proteomes" id="UP000217334">
    <property type="component" value="Chromosome"/>
</dbReference>
<protein>
    <recommendedName>
        <fullName evidence="5">Phage head morphogenesis protein</fullName>
    </recommendedName>
</protein>
<name>A0A250F8P5_CAPSP</name>
<dbReference type="NCBIfam" id="TIGR01641">
    <property type="entry name" value="phageSPP1_gp7"/>
    <property type="match status" value="1"/>
</dbReference>
<evidence type="ECO:0000259" key="1">
    <source>
        <dbReference type="Pfam" id="PF04233"/>
    </source>
</evidence>
<dbReference type="Pfam" id="PF04233">
    <property type="entry name" value="Phage_Mu_F"/>
    <property type="match status" value="1"/>
</dbReference>
<dbReference type="Pfam" id="PF18810">
    <property type="entry name" value="PBECR2"/>
    <property type="match status" value="1"/>
</dbReference>
<dbReference type="RefSeq" id="WP_095902105.1">
    <property type="nucleotide sequence ID" value="NZ_CP022383.1"/>
</dbReference>
<feature type="domain" description="Phage-Barnase-EndoU-ColicinE5/D-RelE like nuclease 2" evidence="2">
    <location>
        <begin position="727"/>
        <end position="826"/>
    </location>
</feature>
<sequence>MKLLGYQFSLTKTPKNKTNEHSVRGNARTNPDVIQFVQSFKDASRKDIAKWRSALSMALHPETPKNTALYDLIDDLLTDGHLQSQIQMRKMSTLNTDFYLINRKTGEIDEEATFVFQQQWFYEFLSIALDSILFGATLVEFSSFEGEKIRFNTLSRRHVIPVLGRILPDVTKEDYINYRDEYYAPWLLQIGKSDDLGLINNIVPNLIWKRNVAQSWAEFCEKFGMPLITATSNSTNSDVVDKVNQMLLDLGEAGVATFPQGTSINFQEANRTDAYNVYMQFMQANTNEISKQLVGSTMLSDQGTNRSQTEVHERSLDFKIAQADKRFIQFVVNDQLIPLLRLQGYKLSDEVFFEFKTAEQEINLSEMWNITNGLIANGYQVETEWISKTFNIPIESEGKPQPLNEITASLRGADEGERYPFSCTCGQHTASLGKTIRTVLAKLTDKLISKVYHKKDTLPEYAQMVVAEGVALSEALRDNFPTISPYTGPDQLCLQLMEYNLFEFAAGKTESRLASMKKLLVDENNQIRSFSDFKELCQKEVEKFNKKWLEAEYNLSIAVGQNSAQYLRFMAEKDTVTSFVKYQTAGDDKVREAHKVLNGKIFNLSDKEAMDLYPPNGYGCRCEMVQVLGDQKGKVTKGREAKIMLEGTDNKYKGSQFEINRGDLKQVFTKQQFYSDTKGLPKKLNEMTFDKYGLPSWEAFKQHLKPLKLDSTITEKNLHELFKPFEKNTYMGFEDYLGRKLTLQKSVFDTHTQGKYLNENELRHQLFPFVKEILKNPDEVWHFDYKGDAKKFQPRYIKFYQDRVLIVDCDLNTEQQSLTINTWYSMKAPEKFIRKGLKIK</sequence>
<feature type="domain" description="Phage head morphogenesis" evidence="1">
    <location>
        <begin position="545"/>
        <end position="624"/>
    </location>
</feature>